<comment type="caution">
    <text evidence="1">The sequence shown here is derived from an EMBL/GenBank/DDBJ whole genome shotgun (WGS) entry which is preliminary data.</text>
</comment>
<name>A0A495W8N1_9RHOO</name>
<accession>A0A495W8N1</accession>
<dbReference type="Proteomes" id="UP000270626">
    <property type="component" value="Unassembled WGS sequence"/>
</dbReference>
<evidence type="ECO:0000313" key="1">
    <source>
        <dbReference type="EMBL" id="RKT58056.1"/>
    </source>
</evidence>
<sequence length="72" mass="7904">MTTSHRSDRPSPLPASLSPQALAETLSASSNAALLDRAAQADDPLLRELALRYEAALTFLHRKDLRFSTRRG</sequence>
<keyword evidence="2" id="KW-1185">Reference proteome</keyword>
<reference evidence="1 2" key="1">
    <citation type="submission" date="2018-10" db="EMBL/GenBank/DDBJ databases">
        <title>Genomic Encyclopedia of Type Strains, Phase IV (KMG-IV): sequencing the most valuable type-strain genomes for metagenomic binning, comparative biology and taxonomic classification.</title>
        <authorList>
            <person name="Goeker M."/>
        </authorList>
    </citation>
    <scope>NUCLEOTIDE SEQUENCE [LARGE SCALE GENOMIC DNA]</scope>
    <source>
        <strain evidence="1 2">DSM 23841</strain>
    </source>
</reference>
<dbReference type="AlphaFoldDB" id="A0A495W8N1"/>
<dbReference type="RefSeq" id="WP_121458327.1">
    <property type="nucleotide sequence ID" value="NZ_RBXP01000015.1"/>
</dbReference>
<gene>
    <name evidence="1" type="ORF">DFR40_1997</name>
</gene>
<protein>
    <submittedName>
        <fullName evidence="1">Uncharacterized protein</fullName>
    </submittedName>
</protein>
<organism evidence="1 2">
    <name type="scientific">Azonexus fungiphilus</name>
    <dbReference type="NCBI Taxonomy" id="146940"/>
    <lineage>
        <taxon>Bacteria</taxon>
        <taxon>Pseudomonadati</taxon>
        <taxon>Pseudomonadota</taxon>
        <taxon>Betaproteobacteria</taxon>
        <taxon>Rhodocyclales</taxon>
        <taxon>Azonexaceae</taxon>
        <taxon>Azonexus</taxon>
    </lineage>
</organism>
<proteinExistence type="predicted"/>
<evidence type="ECO:0000313" key="2">
    <source>
        <dbReference type="Proteomes" id="UP000270626"/>
    </source>
</evidence>
<dbReference type="EMBL" id="RBXP01000015">
    <property type="protein sequence ID" value="RKT58056.1"/>
    <property type="molecule type" value="Genomic_DNA"/>
</dbReference>